<reference evidence="3" key="1">
    <citation type="submission" date="2021-03" db="EMBL/GenBank/DDBJ databases">
        <authorList>
            <person name="Bekaert M."/>
        </authorList>
    </citation>
    <scope>NUCLEOTIDE SEQUENCE</scope>
</reference>
<dbReference type="OrthoDB" id="6131118at2759"/>
<organism evidence="3 4">
    <name type="scientific">Mytilus edulis</name>
    <name type="common">Blue mussel</name>
    <dbReference type="NCBI Taxonomy" id="6550"/>
    <lineage>
        <taxon>Eukaryota</taxon>
        <taxon>Metazoa</taxon>
        <taxon>Spiralia</taxon>
        <taxon>Lophotrochozoa</taxon>
        <taxon>Mollusca</taxon>
        <taxon>Bivalvia</taxon>
        <taxon>Autobranchia</taxon>
        <taxon>Pteriomorphia</taxon>
        <taxon>Mytilida</taxon>
        <taxon>Mytiloidea</taxon>
        <taxon>Mytilidae</taxon>
        <taxon>Mytilinae</taxon>
        <taxon>Mytilus</taxon>
    </lineage>
</organism>
<evidence type="ECO:0000313" key="3">
    <source>
        <dbReference type="EMBL" id="CAG2245655.1"/>
    </source>
</evidence>
<dbReference type="AlphaFoldDB" id="A0A8S3UH76"/>
<feature type="domain" description="C2H2-type" evidence="2">
    <location>
        <begin position="64"/>
        <end position="87"/>
    </location>
</feature>
<evidence type="ECO:0000313" key="4">
    <source>
        <dbReference type="Proteomes" id="UP000683360"/>
    </source>
</evidence>
<gene>
    <name evidence="3" type="ORF">MEDL_57653</name>
</gene>
<dbReference type="SMART" id="SM00355">
    <property type="entry name" value="ZnF_C2H2"/>
    <property type="match status" value="2"/>
</dbReference>
<comment type="caution">
    <text evidence="3">The sequence shown here is derived from an EMBL/GenBank/DDBJ whole genome shotgun (WGS) entry which is preliminary data.</text>
</comment>
<dbReference type="InterPro" id="IPR013087">
    <property type="entry name" value="Znf_C2H2_type"/>
</dbReference>
<dbReference type="EMBL" id="CAJPWZ010002782">
    <property type="protein sequence ID" value="CAG2245655.1"/>
    <property type="molecule type" value="Genomic_DNA"/>
</dbReference>
<dbReference type="PROSITE" id="PS00028">
    <property type="entry name" value="ZINC_FINGER_C2H2_1"/>
    <property type="match status" value="1"/>
</dbReference>
<proteinExistence type="predicted"/>
<protein>
    <recommendedName>
        <fullName evidence="2">C2H2-type domain-containing protein</fullName>
    </recommendedName>
</protein>
<keyword evidence="4" id="KW-1185">Reference proteome</keyword>
<evidence type="ECO:0000259" key="2">
    <source>
        <dbReference type="PROSITE" id="PS00028"/>
    </source>
</evidence>
<feature type="compositionally biased region" description="Polar residues" evidence="1">
    <location>
        <begin position="234"/>
        <end position="249"/>
    </location>
</feature>
<feature type="region of interest" description="Disordered" evidence="1">
    <location>
        <begin position="224"/>
        <end position="249"/>
    </location>
</feature>
<feature type="compositionally biased region" description="Basic and acidic residues" evidence="1">
    <location>
        <begin position="317"/>
        <end position="332"/>
    </location>
</feature>
<dbReference type="Proteomes" id="UP000683360">
    <property type="component" value="Unassembled WGS sequence"/>
</dbReference>
<feature type="region of interest" description="Disordered" evidence="1">
    <location>
        <begin position="317"/>
        <end position="342"/>
    </location>
</feature>
<accession>A0A8S3UH76</accession>
<sequence length="363" mass="41352">MEIQIFADGDFNDEDLENRIEFFYTPITMQCPIDGCNAVDLGQKAKYQRHWDEKHLYLTISYSCPERLCKSVCRRKADMKQHLKKVHDIENVLKLETQLTTCKKEVRENKGFVDPGVFIFRGRTKLATTTTSTTSLTNTVTTMGNTNTPSITSTPSFISTPSIITTPSITTSPSFVINLPSKFPETSRRPPLLPLPDLPIFPDRTPFSLTSRISLAEYRNRSQLETENAHSGHPANNHSGCTTSTIPNNENLITTEQNNQSGCKTSTSETQTSITDLPPLILPLIPETRPEVESLLRWLCNSMDAIGRLRESAKHKLEDIKESGSRQQDRDSRRKLKQKNRELRRQIAENKWRNELFRDIAKQ</sequence>
<evidence type="ECO:0000256" key="1">
    <source>
        <dbReference type="SAM" id="MobiDB-lite"/>
    </source>
</evidence>
<name>A0A8S3UH76_MYTED</name>